<dbReference type="AlphaFoldDB" id="A0A9D4F2T8"/>
<proteinExistence type="predicted"/>
<reference evidence="2" key="2">
    <citation type="submission" date="2020-11" db="EMBL/GenBank/DDBJ databases">
        <authorList>
            <person name="McCartney M.A."/>
            <person name="Auch B."/>
            <person name="Kono T."/>
            <person name="Mallez S."/>
            <person name="Becker A."/>
            <person name="Gohl D.M."/>
            <person name="Silverstein K.A.T."/>
            <person name="Koren S."/>
            <person name="Bechman K.B."/>
            <person name="Herman A."/>
            <person name="Abrahante J.E."/>
            <person name="Garbe J."/>
        </authorList>
    </citation>
    <scope>NUCLEOTIDE SEQUENCE</scope>
    <source>
        <strain evidence="2">Duluth1</strain>
        <tissue evidence="2">Whole animal</tissue>
    </source>
</reference>
<gene>
    <name evidence="2" type="ORF">DPMN_144832</name>
</gene>
<evidence type="ECO:0000256" key="1">
    <source>
        <dbReference type="SAM" id="MobiDB-lite"/>
    </source>
</evidence>
<feature type="compositionally biased region" description="Low complexity" evidence="1">
    <location>
        <begin position="30"/>
        <end position="55"/>
    </location>
</feature>
<dbReference type="Proteomes" id="UP000828390">
    <property type="component" value="Unassembled WGS sequence"/>
</dbReference>
<organism evidence="2 3">
    <name type="scientific">Dreissena polymorpha</name>
    <name type="common">Zebra mussel</name>
    <name type="synonym">Mytilus polymorpha</name>
    <dbReference type="NCBI Taxonomy" id="45954"/>
    <lineage>
        <taxon>Eukaryota</taxon>
        <taxon>Metazoa</taxon>
        <taxon>Spiralia</taxon>
        <taxon>Lophotrochozoa</taxon>
        <taxon>Mollusca</taxon>
        <taxon>Bivalvia</taxon>
        <taxon>Autobranchia</taxon>
        <taxon>Heteroconchia</taxon>
        <taxon>Euheterodonta</taxon>
        <taxon>Imparidentia</taxon>
        <taxon>Neoheterodontei</taxon>
        <taxon>Myida</taxon>
        <taxon>Dreissenoidea</taxon>
        <taxon>Dreissenidae</taxon>
        <taxon>Dreissena</taxon>
    </lineage>
</organism>
<comment type="caution">
    <text evidence="2">The sequence shown here is derived from an EMBL/GenBank/DDBJ whole genome shotgun (WGS) entry which is preliminary data.</text>
</comment>
<feature type="region of interest" description="Disordered" evidence="1">
    <location>
        <begin position="1"/>
        <end position="119"/>
    </location>
</feature>
<feature type="compositionally biased region" description="Low complexity" evidence="1">
    <location>
        <begin position="78"/>
        <end position="101"/>
    </location>
</feature>
<reference evidence="2" key="1">
    <citation type="journal article" date="2019" name="bioRxiv">
        <title>The Genome of the Zebra Mussel, Dreissena polymorpha: A Resource for Invasive Species Research.</title>
        <authorList>
            <person name="McCartney M.A."/>
            <person name="Auch B."/>
            <person name="Kono T."/>
            <person name="Mallez S."/>
            <person name="Zhang Y."/>
            <person name="Obille A."/>
            <person name="Becker A."/>
            <person name="Abrahante J.E."/>
            <person name="Garbe J."/>
            <person name="Badalamenti J.P."/>
            <person name="Herman A."/>
            <person name="Mangelson H."/>
            <person name="Liachko I."/>
            <person name="Sullivan S."/>
            <person name="Sone E.D."/>
            <person name="Koren S."/>
            <person name="Silverstein K.A.T."/>
            <person name="Beckman K.B."/>
            <person name="Gohl D.M."/>
        </authorList>
    </citation>
    <scope>NUCLEOTIDE SEQUENCE</scope>
    <source>
        <strain evidence="2">Duluth1</strain>
        <tissue evidence="2">Whole animal</tissue>
    </source>
</reference>
<keyword evidence="3" id="KW-1185">Reference proteome</keyword>
<evidence type="ECO:0000313" key="2">
    <source>
        <dbReference type="EMBL" id="KAH3791349.1"/>
    </source>
</evidence>
<sequence>MEKERTDFTQSSNKGSLCPESGSSKEDTSATETESSDSSSSDSESDDSTSGSSSDSDSDRDESSSGSSSDSDSESDESSSGSSSDSDSGSCSSSAASSSSSDDSDSDTDGDDEREIDLKFDRNPCPATCVCRSGSNMFQIPPARRRRTEQSLYYEVLNRQLLKSYNAAREIDLQFEANPCPETCVCRSSRNMLQVRRAHRRETEPPLYRVILSRRLLRPSNRIIHDCCQYRCSMRWQRPGRPDLD</sequence>
<protein>
    <submittedName>
        <fullName evidence="2">Uncharacterized protein</fullName>
    </submittedName>
</protein>
<accession>A0A9D4F2T8</accession>
<name>A0A9D4F2T8_DREPO</name>
<dbReference type="EMBL" id="JAIWYP010000007">
    <property type="protein sequence ID" value="KAH3791349.1"/>
    <property type="molecule type" value="Genomic_DNA"/>
</dbReference>
<feature type="compositionally biased region" description="Acidic residues" evidence="1">
    <location>
        <begin position="102"/>
        <end position="115"/>
    </location>
</feature>
<evidence type="ECO:0000313" key="3">
    <source>
        <dbReference type="Proteomes" id="UP000828390"/>
    </source>
</evidence>